<dbReference type="InterPro" id="IPR052155">
    <property type="entry name" value="Biofilm_reg_signaling"/>
</dbReference>
<keyword evidence="5" id="KW-1185">Reference proteome</keyword>
<comment type="caution">
    <text evidence="4">The sequence shown here is derived from an EMBL/GenBank/DDBJ whole genome shotgun (WGS) entry which is preliminary data.</text>
</comment>
<dbReference type="RefSeq" id="WP_147041755.1">
    <property type="nucleotide sequence ID" value="NZ_BAABIR010000001.1"/>
</dbReference>
<dbReference type="GO" id="GO:0003824">
    <property type="term" value="F:catalytic activity"/>
    <property type="evidence" value="ECO:0007669"/>
    <property type="project" value="UniProtKB-ARBA"/>
</dbReference>
<dbReference type="Proteomes" id="UP000321249">
    <property type="component" value="Unassembled WGS sequence"/>
</dbReference>
<dbReference type="AlphaFoldDB" id="A0A5C6TP46"/>
<evidence type="ECO:0000259" key="2">
    <source>
        <dbReference type="PROSITE" id="PS50883"/>
    </source>
</evidence>
<sequence>MGYSRRVGPPIVSAAVATLVLTNFATVSIIRDSASSRLELFATIWPIALTSAVAIILVMSVLYRSLVDVVQELEARQEAVQHQALHDRLTGLANRALLEDRLAQALTRYRRSGEQVALLMLDLDRFKQVNDTLGHNAGDILVAEVADRLRGLARETDTVARIGGDEFAIVQVGAKGEADVRRLCERIIAVIRQPFFIGEREARVGVSIGAVFASAEVAEAAELLRKADITMYRAKAAGRDCFRIFTEAMDADVQRRDRIESALRAELRGTGDALKLHYQPVIGRGGEVTGLEGLLRWAHPTLGQLAPAEIVPIAEECGLIDEVGLLAFRDACRMARRWPTLSICVNLSPLQFRDPAFPAVLRGIAAGEGVEPRQFDLEITETLFIEHGALCAQAIEELRRDGFRIALDDFGTGYSSLSCLRRFPVDRIKLDRSFIDVAARDQSVAIIRAAVTLGHAMKVDVVAEGISSVDEEQIAIEAGCDALQGHLYAPAMTPDQLALFLAQHRAGVSNAA</sequence>
<dbReference type="InterPro" id="IPR000160">
    <property type="entry name" value="GGDEF_dom"/>
</dbReference>
<evidence type="ECO:0000256" key="1">
    <source>
        <dbReference type="SAM" id="Phobius"/>
    </source>
</evidence>
<dbReference type="OrthoDB" id="9814202at2"/>
<evidence type="ECO:0000313" key="5">
    <source>
        <dbReference type="Proteomes" id="UP000321249"/>
    </source>
</evidence>
<dbReference type="InterPro" id="IPR035919">
    <property type="entry name" value="EAL_sf"/>
</dbReference>
<dbReference type="Pfam" id="PF00563">
    <property type="entry name" value="EAL"/>
    <property type="match status" value="1"/>
</dbReference>
<accession>A0A5C6TP46</accession>
<dbReference type="EMBL" id="VOQQ01000001">
    <property type="protein sequence ID" value="TXC62367.1"/>
    <property type="molecule type" value="Genomic_DNA"/>
</dbReference>
<dbReference type="PROSITE" id="PS50883">
    <property type="entry name" value="EAL"/>
    <property type="match status" value="1"/>
</dbReference>
<dbReference type="PROSITE" id="PS50887">
    <property type="entry name" value="GGDEF"/>
    <property type="match status" value="1"/>
</dbReference>
<evidence type="ECO:0000313" key="4">
    <source>
        <dbReference type="EMBL" id="TXC62367.1"/>
    </source>
</evidence>
<dbReference type="FunFam" id="3.30.70.270:FF:000001">
    <property type="entry name" value="Diguanylate cyclase domain protein"/>
    <property type="match status" value="1"/>
</dbReference>
<dbReference type="Pfam" id="PF00990">
    <property type="entry name" value="GGDEF"/>
    <property type="match status" value="1"/>
</dbReference>
<dbReference type="SUPFAM" id="SSF55073">
    <property type="entry name" value="Nucleotide cyclase"/>
    <property type="match status" value="1"/>
</dbReference>
<dbReference type="Gene3D" id="3.20.20.450">
    <property type="entry name" value="EAL domain"/>
    <property type="match status" value="1"/>
</dbReference>
<dbReference type="NCBIfam" id="TIGR00254">
    <property type="entry name" value="GGDEF"/>
    <property type="match status" value="1"/>
</dbReference>
<dbReference type="InterPro" id="IPR001633">
    <property type="entry name" value="EAL_dom"/>
</dbReference>
<feature type="domain" description="GGDEF" evidence="3">
    <location>
        <begin position="114"/>
        <end position="247"/>
    </location>
</feature>
<feature type="transmembrane region" description="Helical" evidence="1">
    <location>
        <begin position="12"/>
        <end position="30"/>
    </location>
</feature>
<dbReference type="InterPro" id="IPR029787">
    <property type="entry name" value="Nucleotide_cyclase"/>
</dbReference>
<reference evidence="4 5" key="1">
    <citation type="journal article" date="2015" name="J. Microbiol.">
        <title>Sphingosinicella ginsenosidimutans sp. nov., with ginsenoside converting activity.</title>
        <authorList>
            <person name="Kim J.K."/>
            <person name="Kang M.S."/>
            <person name="Park S.C."/>
            <person name="Kim K.M."/>
            <person name="Choi K."/>
            <person name="Yoon M.H."/>
            <person name="Im W.T."/>
        </authorList>
    </citation>
    <scope>NUCLEOTIDE SEQUENCE [LARGE SCALE GENOMIC DNA]</scope>
    <source>
        <strain evidence="4 5">BS-11</strain>
    </source>
</reference>
<dbReference type="PANTHER" id="PTHR44757">
    <property type="entry name" value="DIGUANYLATE CYCLASE DGCP"/>
    <property type="match status" value="1"/>
</dbReference>
<dbReference type="CDD" id="cd01948">
    <property type="entry name" value="EAL"/>
    <property type="match status" value="1"/>
</dbReference>
<keyword evidence="1" id="KW-0812">Transmembrane</keyword>
<organism evidence="4 5">
    <name type="scientific">Allosphingosinicella ginsenosidimutans</name>
    <dbReference type="NCBI Taxonomy" id="1176539"/>
    <lineage>
        <taxon>Bacteria</taxon>
        <taxon>Pseudomonadati</taxon>
        <taxon>Pseudomonadota</taxon>
        <taxon>Alphaproteobacteria</taxon>
        <taxon>Sphingomonadales</taxon>
        <taxon>Sphingomonadaceae</taxon>
        <taxon>Allosphingosinicella</taxon>
    </lineage>
</organism>
<protein>
    <submittedName>
        <fullName evidence="4">EAL domain-containing protein</fullName>
    </submittedName>
</protein>
<dbReference type="Gene3D" id="3.30.70.270">
    <property type="match status" value="1"/>
</dbReference>
<evidence type="ECO:0000259" key="3">
    <source>
        <dbReference type="PROSITE" id="PS50887"/>
    </source>
</evidence>
<keyword evidence="1" id="KW-1133">Transmembrane helix</keyword>
<dbReference type="SMART" id="SM00267">
    <property type="entry name" value="GGDEF"/>
    <property type="match status" value="1"/>
</dbReference>
<dbReference type="InterPro" id="IPR043128">
    <property type="entry name" value="Rev_trsase/Diguanyl_cyclase"/>
</dbReference>
<feature type="domain" description="EAL" evidence="2">
    <location>
        <begin position="256"/>
        <end position="505"/>
    </location>
</feature>
<name>A0A5C6TP46_9SPHN</name>
<dbReference type="SUPFAM" id="SSF141868">
    <property type="entry name" value="EAL domain-like"/>
    <property type="match status" value="1"/>
</dbReference>
<keyword evidence="1" id="KW-0472">Membrane</keyword>
<proteinExistence type="predicted"/>
<dbReference type="CDD" id="cd01949">
    <property type="entry name" value="GGDEF"/>
    <property type="match status" value="1"/>
</dbReference>
<feature type="transmembrane region" description="Helical" evidence="1">
    <location>
        <begin position="42"/>
        <end position="63"/>
    </location>
</feature>
<gene>
    <name evidence="4" type="ORF">FRZ32_01065</name>
</gene>
<dbReference type="SMART" id="SM00052">
    <property type="entry name" value="EAL"/>
    <property type="match status" value="1"/>
</dbReference>
<dbReference type="PANTHER" id="PTHR44757:SF2">
    <property type="entry name" value="BIOFILM ARCHITECTURE MAINTENANCE PROTEIN MBAA"/>
    <property type="match status" value="1"/>
</dbReference>